<dbReference type="PATRIC" id="fig|82380.11.peg.3257"/>
<evidence type="ECO:0000313" key="1">
    <source>
        <dbReference type="EMBL" id="KJL28158.1"/>
    </source>
</evidence>
<protein>
    <recommendedName>
        <fullName evidence="3">Integrase</fullName>
    </recommendedName>
</protein>
<sequence>MGHASCQTTVDVYGHLLQTKPNVDVLDDVMRAAEDSVVITPLRRLG</sequence>
<evidence type="ECO:0008006" key="3">
    <source>
        <dbReference type="Google" id="ProtNLM"/>
    </source>
</evidence>
<accession>A0A0F0L4S0</accession>
<dbReference type="Proteomes" id="UP000033640">
    <property type="component" value="Unassembled WGS sequence"/>
</dbReference>
<gene>
    <name evidence="1" type="ORF">RS83_03226</name>
</gene>
<proteinExistence type="predicted"/>
<evidence type="ECO:0000313" key="2">
    <source>
        <dbReference type="Proteomes" id="UP000033640"/>
    </source>
</evidence>
<organism evidence="1 2">
    <name type="scientific">Microbacterium oxydans</name>
    <dbReference type="NCBI Taxonomy" id="82380"/>
    <lineage>
        <taxon>Bacteria</taxon>
        <taxon>Bacillati</taxon>
        <taxon>Actinomycetota</taxon>
        <taxon>Actinomycetes</taxon>
        <taxon>Micrococcales</taxon>
        <taxon>Microbacteriaceae</taxon>
        <taxon>Microbacterium</taxon>
    </lineage>
</organism>
<dbReference type="EMBL" id="JYIW01000026">
    <property type="protein sequence ID" value="KJL28158.1"/>
    <property type="molecule type" value="Genomic_DNA"/>
</dbReference>
<dbReference type="AlphaFoldDB" id="A0A0F0L4S0"/>
<comment type="caution">
    <text evidence="1">The sequence shown here is derived from an EMBL/GenBank/DDBJ whole genome shotgun (WGS) entry which is preliminary data.</text>
</comment>
<reference evidence="1 2" key="1">
    <citation type="submission" date="2015-02" db="EMBL/GenBank/DDBJ databases">
        <title>Draft genome sequences of ten Microbacterium spp. with emphasis on heavy metal contaminated environments.</title>
        <authorList>
            <person name="Corretto E."/>
        </authorList>
    </citation>
    <scope>NUCLEOTIDE SEQUENCE [LARGE SCALE GENOMIC DNA]</scope>
    <source>
        <strain evidence="1 2">BEL4b</strain>
    </source>
</reference>
<name>A0A0F0L4S0_9MICO</name>